<feature type="region of interest" description="Disordered" evidence="1">
    <location>
        <begin position="519"/>
        <end position="600"/>
    </location>
</feature>
<evidence type="ECO:0000259" key="2">
    <source>
        <dbReference type="Pfam" id="PF25541"/>
    </source>
</evidence>
<protein>
    <recommendedName>
        <fullName evidence="2">Pleckstrin homology domain-containing protein</fullName>
    </recommendedName>
</protein>
<accession>A0A2G9RVW5</accession>
<sequence length="646" mass="72269">MCGQDKLLISIEDESAHFKAEKEKLEDALQLTHHHLDEFQGQEQVIENIWYQQRMLQDDLVYVRAKLCDLSLERERALDEYRALENELHAVRETLDRVSQFGHPQDQAAAQRDLWMINDTISGLRFNKPNFPVIPDSTRHPAVMVPHSPVSDAQPTYQRSFLHHHSGMNPQSARDNPSNEQDHLSEQQENHTAPQSSTSSDAALPSKDVIDGRPMQASPPNISEMGTVRKQRMSAEEQLERMRRHQEAQIHEKPKPGVTAQRQNSQRSTTGSVGGRLRSSSSDTFPTGTNSQQAEKASSEQRKPALVRVTASFYPSTVPTQQHGKQGSNNIRGSSLDMAQEDPTYCVVMEPQGESVASITSHEISPMVKRAPPLRTTSKIVTATCMQMKKDIPDGNNDKEREKSEAKTNSALQSDQQRPAERMKTSASSASPATSPGGFRRLSDEDFTTPIEEERERIINLSYTLATEASERSKIITANALADDYDANSDVSSSDETYPWDFIMQDSCSSKTSEAKTCQFKATSNPHQEERASTNKDGNSSSAIIPNQQSSVGASSPDTAKDRPNKRILDHLHYENWPGHKHDGNKSHFSATKQDSSAPAKCNGQVAKYDFLIEDLHYNPLDLSKVTDYCKEEREPIRITLLQSSF</sequence>
<dbReference type="PANTHER" id="PTHR12752:SF7">
    <property type="entry name" value="PLECKSTRIN HOMOLOGY DOMAIN-CONTAINING FAMILY A MEMBER 4"/>
    <property type="match status" value="1"/>
</dbReference>
<dbReference type="GO" id="GO:0031234">
    <property type="term" value="C:extrinsic component of cytoplasmic side of plasma membrane"/>
    <property type="evidence" value="ECO:0007669"/>
    <property type="project" value="TreeGrafter"/>
</dbReference>
<dbReference type="GO" id="GO:2000096">
    <property type="term" value="P:positive regulation of Wnt signaling pathway, planar cell polarity pathway"/>
    <property type="evidence" value="ECO:0007669"/>
    <property type="project" value="TreeGrafter"/>
</dbReference>
<feature type="compositionally biased region" description="Polar residues" evidence="1">
    <location>
        <begin position="315"/>
        <end position="333"/>
    </location>
</feature>
<dbReference type="InterPro" id="IPR057971">
    <property type="entry name" value="PKHA4-7_TBCA"/>
</dbReference>
<feature type="region of interest" description="Disordered" evidence="1">
    <location>
        <begin position="315"/>
        <end position="336"/>
    </location>
</feature>
<dbReference type="OrthoDB" id="43122at2759"/>
<reference evidence="3" key="1">
    <citation type="submission" date="2017-08" db="EMBL/GenBank/DDBJ databases">
        <title>Assembly of the North American Bullfrog Genome.</title>
        <authorList>
            <person name="Warren R.L."/>
            <person name="Vandervalk B.P."/>
            <person name="Kucuk E."/>
            <person name="Birol I."/>
            <person name="Helbing C."/>
            <person name="Pandoh P."/>
            <person name="Behsaz B."/>
            <person name="Mohamadi H."/>
            <person name="Chu J."/>
            <person name="Jackman S."/>
            <person name="Hammond S.A."/>
            <person name="Veldhoen N."/>
            <person name="Kirk H."/>
            <person name="Zhao Y."/>
            <person name="Coope R."/>
            <person name="Pleasance S."/>
            <person name="Moore R."/>
            <person name="Holt R."/>
        </authorList>
    </citation>
    <scope>NUCLEOTIDE SEQUENCE</scope>
    <source>
        <strain evidence="3">Bruno</strain>
        <tissue evidence="3">Liver</tissue>
    </source>
</reference>
<evidence type="ECO:0000256" key="1">
    <source>
        <dbReference type="SAM" id="MobiDB-lite"/>
    </source>
</evidence>
<feature type="compositionally biased region" description="Low complexity" evidence="1">
    <location>
        <begin position="425"/>
        <end position="436"/>
    </location>
</feature>
<feature type="compositionally biased region" description="Basic and acidic residues" evidence="1">
    <location>
        <begin position="233"/>
        <end position="255"/>
    </location>
</feature>
<dbReference type="GO" id="GO:0032266">
    <property type="term" value="F:phosphatidylinositol-3-phosphate binding"/>
    <property type="evidence" value="ECO:0007669"/>
    <property type="project" value="TreeGrafter"/>
</dbReference>
<feature type="compositionally biased region" description="Basic and acidic residues" evidence="1">
    <location>
        <begin position="180"/>
        <end position="189"/>
    </location>
</feature>
<feature type="compositionally biased region" description="Polar residues" evidence="1">
    <location>
        <begin position="283"/>
        <end position="296"/>
    </location>
</feature>
<feature type="compositionally biased region" description="Polar residues" evidence="1">
    <location>
        <begin position="168"/>
        <end position="179"/>
    </location>
</feature>
<feature type="compositionally biased region" description="Basic and acidic residues" evidence="1">
    <location>
        <begin position="388"/>
        <end position="406"/>
    </location>
</feature>
<feature type="region of interest" description="Disordered" evidence="1">
    <location>
        <begin position="386"/>
        <end position="451"/>
    </location>
</feature>
<evidence type="ECO:0000313" key="3">
    <source>
        <dbReference type="EMBL" id="PIO31363.1"/>
    </source>
</evidence>
<feature type="compositionally biased region" description="Polar residues" evidence="1">
    <location>
        <begin position="190"/>
        <end position="201"/>
    </location>
</feature>
<feature type="compositionally biased region" description="Polar residues" evidence="1">
    <location>
        <begin position="407"/>
        <end position="417"/>
    </location>
</feature>
<feature type="domain" description="Pleckstrin homology" evidence="2">
    <location>
        <begin position="1"/>
        <end position="124"/>
    </location>
</feature>
<feature type="compositionally biased region" description="Low complexity" evidence="1">
    <location>
        <begin position="267"/>
        <end position="282"/>
    </location>
</feature>
<dbReference type="GO" id="GO:0043325">
    <property type="term" value="F:phosphatidylinositol-3,4-bisphosphate binding"/>
    <property type="evidence" value="ECO:0007669"/>
    <property type="project" value="TreeGrafter"/>
</dbReference>
<dbReference type="GO" id="GO:0090263">
    <property type="term" value="P:positive regulation of canonical Wnt signaling pathway"/>
    <property type="evidence" value="ECO:0007669"/>
    <property type="project" value="TreeGrafter"/>
</dbReference>
<gene>
    <name evidence="3" type="ORF">AB205_0034270</name>
</gene>
<proteinExistence type="predicted"/>
<feature type="region of interest" description="Disordered" evidence="1">
    <location>
        <begin position="163"/>
        <end position="303"/>
    </location>
</feature>
<dbReference type="GO" id="GO:0080025">
    <property type="term" value="F:phosphatidylinositol-3,5-bisphosphate binding"/>
    <property type="evidence" value="ECO:0007669"/>
    <property type="project" value="TreeGrafter"/>
</dbReference>
<dbReference type="EMBL" id="KV931812">
    <property type="protein sequence ID" value="PIO31363.1"/>
    <property type="molecule type" value="Genomic_DNA"/>
</dbReference>
<name>A0A2G9RVW5_AQUCT</name>
<feature type="compositionally biased region" description="Basic and acidic residues" evidence="1">
    <location>
        <begin position="559"/>
        <end position="586"/>
    </location>
</feature>
<dbReference type="GO" id="GO:0005546">
    <property type="term" value="F:phosphatidylinositol-4,5-bisphosphate binding"/>
    <property type="evidence" value="ECO:0007669"/>
    <property type="project" value="TreeGrafter"/>
</dbReference>
<feature type="compositionally biased region" description="Polar residues" evidence="1">
    <location>
        <begin position="587"/>
        <end position="597"/>
    </location>
</feature>
<dbReference type="AlphaFoldDB" id="A0A2G9RVW5"/>
<dbReference type="PANTHER" id="PTHR12752">
    <property type="entry name" value="PHOSPHOINOSITOL 3-PHOSPHATE-BINDING PROTEIN"/>
    <property type="match status" value="1"/>
</dbReference>
<organism evidence="3">
    <name type="scientific">Aquarana catesbeiana</name>
    <name type="common">American bullfrog</name>
    <name type="synonym">Rana catesbeiana</name>
    <dbReference type="NCBI Taxonomy" id="8400"/>
    <lineage>
        <taxon>Eukaryota</taxon>
        <taxon>Metazoa</taxon>
        <taxon>Chordata</taxon>
        <taxon>Craniata</taxon>
        <taxon>Vertebrata</taxon>
        <taxon>Euteleostomi</taxon>
        <taxon>Amphibia</taxon>
        <taxon>Batrachia</taxon>
        <taxon>Anura</taxon>
        <taxon>Neobatrachia</taxon>
        <taxon>Ranoidea</taxon>
        <taxon>Ranidae</taxon>
        <taxon>Aquarana</taxon>
    </lineage>
</organism>
<dbReference type="Pfam" id="PF25541">
    <property type="entry name" value="TBCA_PH"/>
    <property type="match status" value="1"/>
</dbReference>
<feature type="compositionally biased region" description="Polar residues" evidence="1">
    <location>
        <begin position="535"/>
        <end position="558"/>
    </location>
</feature>